<dbReference type="InterPro" id="IPR008978">
    <property type="entry name" value="HSP20-like_chaperone"/>
</dbReference>
<evidence type="ECO:0000313" key="5">
    <source>
        <dbReference type="EMBL" id="KZP29225.1"/>
    </source>
</evidence>
<dbReference type="PROSITE" id="PS01031">
    <property type="entry name" value="SHSP"/>
    <property type="match status" value="1"/>
</dbReference>
<evidence type="ECO:0000259" key="4">
    <source>
        <dbReference type="PROSITE" id="PS01031"/>
    </source>
</evidence>
<dbReference type="EMBL" id="KV417499">
    <property type="protein sequence ID" value="KZP29225.1"/>
    <property type="molecule type" value="Genomic_DNA"/>
</dbReference>
<evidence type="ECO:0000313" key="6">
    <source>
        <dbReference type="Proteomes" id="UP000076532"/>
    </source>
</evidence>
<dbReference type="InterPro" id="IPR002068">
    <property type="entry name" value="A-crystallin/Hsp20_dom"/>
</dbReference>
<proteinExistence type="inferred from homology"/>
<dbReference type="OrthoDB" id="1431247at2759"/>
<dbReference type="STRING" id="436010.A0A166SAM7"/>
<feature type="region of interest" description="Disordered" evidence="3">
    <location>
        <begin position="184"/>
        <end position="234"/>
    </location>
</feature>
<dbReference type="AlphaFoldDB" id="A0A166SAM7"/>
<sequence length="234" mass="25951">MTAHRANLKAVSDKSSINHKEASQSKSTQPMHNARQQEYYRRLDRVLAARYVQECMLRRDGRSRAPHTQTRSDQPQVWQPRMLVHDDPSSTRISATLELPGLEKNDLVIDREGDKLIVSGQRKSPIPTDMDPTVAAAQYPVQELKYGKYRRAIDLAPGTLASTLSFMLKDGMLVITWPRAAAVHRSRAPVEGSQAQTAPNSKRRASQESNSSNSAAVPMAVNANSHETAITSPN</sequence>
<dbReference type="SUPFAM" id="SSF49764">
    <property type="entry name" value="HSP20-like chaperones"/>
    <property type="match status" value="1"/>
</dbReference>
<evidence type="ECO:0000256" key="1">
    <source>
        <dbReference type="PROSITE-ProRule" id="PRU00285"/>
    </source>
</evidence>
<protein>
    <recommendedName>
        <fullName evidence="4">SHSP domain-containing protein</fullName>
    </recommendedName>
</protein>
<feature type="region of interest" description="Disordered" evidence="3">
    <location>
        <begin position="1"/>
        <end position="34"/>
    </location>
</feature>
<dbReference type="CDD" id="cd06464">
    <property type="entry name" value="ACD_sHsps-like"/>
    <property type="match status" value="1"/>
</dbReference>
<feature type="compositionally biased region" description="Polar residues" evidence="3">
    <location>
        <begin position="222"/>
        <end position="234"/>
    </location>
</feature>
<dbReference type="Pfam" id="PF00011">
    <property type="entry name" value="HSP20"/>
    <property type="match status" value="1"/>
</dbReference>
<evidence type="ECO:0000256" key="3">
    <source>
        <dbReference type="SAM" id="MobiDB-lite"/>
    </source>
</evidence>
<comment type="similarity">
    <text evidence="1 2">Belongs to the small heat shock protein (HSP20) family.</text>
</comment>
<organism evidence="5 6">
    <name type="scientific">Athelia psychrophila</name>
    <dbReference type="NCBI Taxonomy" id="1759441"/>
    <lineage>
        <taxon>Eukaryota</taxon>
        <taxon>Fungi</taxon>
        <taxon>Dikarya</taxon>
        <taxon>Basidiomycota</taxon>
        <taxon>Agaricomycotina</taxon>
        <taxon>Agaricomycetes</taxon>
        <taxon>Agaricomycetidae</taxon>
        <taxon>Atheliales</taxon>
        <taxon>Atheliaceae</taxon>
        <taxon>Athelia</taxon>
    </lineage>
</organism>
<gene>
    <name evidence="5" type="ORF">FIBSPDRAFT_851585</name>
</gene>
<feature type="compositionally biased region" description="Polar residues" evidence="3">
    <location>
        <begin position="24"/>
        <end position="34"/>
    </location>
</feature>
<dbReference type="Proteomes" id="UP000076532">
    <property type="component" value="Unassembled WGS sequence"/>
</dbReference>
<dbReference type="Gene3D" id="2.60.40.790">
    <property type="match status" value="1"/>
</dbReference>
<name>A0A166SAM7_9AGAM</name>
<keyword evidence="6" id="KW-1185">Reference proteome</keyword>
<reference evidence="5 6" key="1">
    <citation type="journal article" date="2016" name="Mol. Biol. Evol.">
        <title>Comparative Genomics of Early-Diverging Mushroom-Forming Fungi Provides Insights into the Origins of Lignocellulose Decay Capabilities.</title>
        <authorList>
            <person name="Nagy L.G."/>
            <person name="Riley R."/>
            <person name="Tritt A."/>
            <person name="Adam C."/>
            <person name="Daum C."/>
            <person name="Floudas D."/>
            <person name="Sun H."/>
            <person name="Yadav J.S."/>
            <person name="Pangilinan J."/>
            <person name="Larsson K.H."/>
            <person name="Matsuura K."/>
            <person name="Barry K."/>
            <person name="Labutti K."/>
            <person name="Kuo R."/>
            <person name="Ohm R.A."/>
            <person name="Bhattacharya S.S."/>
            <person name="Shirouzu T."/>
            <person name="Yoshinaga Y."/>
            <person name="Martin F.M."/>
            <person name="Grigoriev I.V."/>
            <person name="Hibbett D.S."/>
        </authorList>
    </citation>
    <scope>NUCLEOTIDE SEQUENCE [LARGE SCALE GENOMIC DNA]</scope>
    <source>
        <strain evidence="5 6">CBS 109695</strain>
    </source>
</reference>
<feature type="domain" description="SHSP" evidence="4">
    <location>
        <begin position="73"/>
        <end position="193"/>
    </location>
</feature>
<evidence type="ECO:0000256" key="2">
    <source>
        <dbReference type="RuleBase" id="RU003616"/>
    </source>
</evidence>
<accession>A0A166SAM7</accession>